<evidence type="ECO:0000313" key="4">
    <source>
        <dbReference type="Proteomes" id="UP001595999"/>
    </source>
</evidence>
<accession>A0ABV8ZUT0</accession>
<evidence type="ECO:0000313" key="3">
    <source>
        <dbReference type="EMBL" id="MFC4489206.1"/>
    </source>
</evidence>
<keyword evidence="2" id="KW-1133">Transmembrane helix</keyword>
<name>A0ABV8ZUT0_9NEIS</name>
<gene>
    <name evidence="3" type="ORF">ACFO0R_06210</name>
</gene>
<dbReference type="EMBL" id="JBHSEK010000003">
    <property type="protein sequence ID" value="MFC4489206.1"/>
    <property type="molecule type" value="Genomic_DNA"/>
</dbReference>
<proteinExistence type="predicted"/>
<protein>
    <submittedName>
        <fullName evidence="3">Uncharacterized protein</fullName>
    </submittedName>
</protein>
<feature type="transmembrane region" description="Helical" evidence="2">
    <location>
        <begin position="6"/>
        <end position="23"/>
    </location>
</feature>
<evidence type="ECO:0000256" key="2">
    <source>
        <dbReference type="SAM" id="Phobius"/>
    </source>
</evidence>
<keyword evidence="2" id="KW-0812">Transmembrane</keyword>
<dbReference type="Proteomes" id="UP001595999">
    <property type="component" value="Unassembled WGS sequence"/>
</dbReference>
<organism evidence="3 4">
    <name type="scientific">Chromobacterium aquaticum</name>
    <dbReference type="NCBI Taxonomy" id="467180"/>
    <lineage>
        <taxon>Bacteria</taxon>
        <taxon>Pseudomonadati</taxon>
        <taxon>Pseudomonadota</taxon>
        <taxon>Betaproteobacteria</taxon>
        <taxon>Neisseriales</taxon>
        <taxon>Chromobacteriaceae</taxon>
        <taxon>Chromobacterium</taxon>
    </lineage>
</organism>
<feature type="region of interest" description="Disordered" evidence="1">
    <location>
        <begin position="27"/>
        <end position="54"/>
    </location>
</feature>
<keyword evidence="4" id="KW-1185">Reference proteome</keyword>
<feature type="compositionally biased region" description="Gly residues" evidence="1">
    <location>
        <begin position="38"/>
        <end position="54"/>
    </location>
</feature>
<comment type="caution">
    <text evidence="3">The sequence shown here is derived from an EMBL/GenBank/DDBJ whole genome shotgun (WGS) entry which is preliminary data.</text>
</comment>
<dbReference type="RefSeq" id="WP_231462646.1">
    <property type="nucleotide sequence ID" value="NZ_JAJOHW010000081.1"/>
</dbReference>
<evidence type="ECO:0000256" key="1">
    <source>
        <dbReference type="SAM" id="MobiDB-lite"/>
    </source>
</evidence>
<sequence>MSPGLYKAFCLLVIVITTMLNFSNMDSRASSSRSWSSGSGGGSSGWGSGGGGHK</sequence>
<reference evidence="4" key="1">
    <citation type="journal article" date="2019" name="Int. J. Syst. Evol. Microbiol.">
        <title>The Global Catalogue of Microorganisms (GCM) 10K type strain sequencing project: providing services to taxonomists for standard genome sequencing and annotation.</title>
        <authorList>
            <consortium name="The Broad Institute Genomics Platform"/>
            <consortium name="The Broad Institute Genome Sequencing Center for Infectious Disease"/>
            <person name="Wu L."/>
            <person name="Ma J."/>
        </authorList>
    </citation>
    <scope>NUCLEOTIDE SEQUENCE [LARGE SCALE GENOMIC DNA]</scope>
    <source>
        <strain evidence="4">CGMCC 4.7608</strain>
    </source>
</reference>
<keyword evidence="2" id="KW-0472">Membrane</keyword>